<name>A0AAD5QUV8_PARTN</name>
<organism evidence="2 3">
    <name type="scientific">Parelaphostrongylus tenuis</name>
    <name type="common">Meningeal worm</name>
    <dbReference type="NCBI Taxonomy" id="148309"/>
    <lineage>
        <taxon>Eukaryota</taxon>
        <taxon>Metazoa</taxon>
        <taxon>Ecdysozoa</taxon>
        <taxon>Nematoda</taxon>
        <taxon>Chromadorea</taxon>
        <taxon>Rhabditida</taxon>
        <taxon>Rhabditina</taxon>
        <taxon>Rhabditomorpha</taxon>
        <taxon>Strongyloidea</taxon>
        <taxon>Metastrongylidae</taxon>
        <taxon>Parelaphostrongylus</taxon>
    </lineage>
</organism>
<comment type="caution">
    <text evidence="2">The sequence shown here is derived from an EMBL/GenBank/DDBJ whole genome shotgun (WGS) entry which is preliminary data.</text>
</comment>
<evidence type="ECO:0000256" key="1">
    <source>
        <dbReference type="SAM" id="MobiDB-lite"/>
    </source>
</evidence>
<feature type="region of interest" description="Disordered" evidence="1">
    <location>
        <begin position="81"/>
        <end position="112"/>
    </location>
</feature>
<sequence>MNIQFFDFEYDLLVRSEQLLEDIEELWNARMEAGSRNDSANLSQKDSTYSDLTHGLFSENFTEQEKVSAAAHDKYANITQVESPVTETEGSSNSLSRPDAGAFNPTSTISGKGVVKPRPARIFCSGKSLKEESVSLTGTSPSSHAEPAVTRLCDDYAKKF</sequence>
<evidence type="ECO:0000313" key="3">
    <source>
        <dbReference type="Proteomes" id="UP001196413"/>
    </source>
</evidence>
<dbReference type="EMBL" id="JAHQIW010004542">
    <property type="protein sequence ID" value="KAJ1362815.1"/>
    <property type="molecule type" value="Genomic_DNA"/>
</dbReference>
<keyword evidence="3" id="KW-1185">Reference proteome</keyword>
<dbReference type="AlphaFoldDB" id="A0AAD5QUV8"/>
<proteinExistence type="predicted"/>
<reference evidence="2" key="1">
    <citation type="submission" date="2021-06" db="EMBL/GenBank/DDBJ databases">
        <title>Parelaphostrongylus tenuis whole genome reference sequence.</title>
        <authorList>
            <person name="Garwood T.J."/>
            <person name="Larsen P.A."/>
            <person name="Fountain-Jones N.M."/>
            <person name="Garbe J.R."/>
            <person name="Macchietto M.G."/>
            <person name="Kania S.A."/>
            <person name="Gerhold R.W."/>
            <person name="Richards J.E."/>
            <person name="Wolf T.M."/>
        </authorList>
    </citation>
    <scope>NUCLEOTIDE SEQUENCE</scope>
    <source>
        <strain evidence="2">MNPRO001-30</strain>
        <tissue evidence="2">Meninges</tissue>
    </source>
</reference>
<gene>
    <name evidence="2" type="ORF">KIN20_022500</name>
</gene>
<dbReference type="Proteomes" id="UP001196413">
    <property type="component" value="Unassembled WGS sequence"/>
</dbReference>
<feature type="compositionally biased region" description="Polar residues" evidence="1">
    <location>
        <begin position="81"/>
        <end position="96"/>
    </location>
</feature>
<accession>A0AAD5QUV8</accession>
<evidence type="ECO:0000313" key="2">
    <source>
        <dbReference type="EMBL" id="KAJ1362815.1"/>
    </source>
</evidence>
<protein>
    <submittedName>
        <fullName evidence="2">Uncharacterized protein</fullName>
    </submittedName>
</protein>